<feature type="domain" description="K Homology" evidence="4">
    <location>
        <begin position="115"/>
        <end position="190"/>
    </location>
</feature>
<dbReference type="Proteomes" id="UP001443914">
    <property type="component" value="Unassembled WGS sequence"/>
</dbReference>
<evidence type="ECO:0000313" key="6">
    <source>
        <dbReference type="Proteomes" id="UP001443914"/>
    </source>
</evidence>
<dbReference type="InterPro" id="IPR004088">
    <property type="entry name" value="KH_dom_type_1"/>
</dbReference>
<reference evidence="5" key="1">
    <citation type="submission" date="2024-03" db="EMBL/GenBank/DDBJ databases">
        <title>WGS assembly of Saponaria officinalis var. Norfolk2.</title>
        <authorList>
            <person name="Jenkins J."/>
            <person name="Shu S."/>
            <person name="Grimwood J."/>
            <person name="Barry K."/>
            <person name="Goodstein D."/>
            <person name="Schmutz J."/>
            <person name="Leebens-Mack J."/>
            <person name="Osbourn A."/>
        </authorList>
    </citation>
    <scope>NUCLEOTIDE SEQUENCE [LARGE SCALE GENOMIC DNA]</scope>
    <source>
        <strain evidence="5">JIC</strain>
    </source>
</reference>
<proteinExistence type="predicted"/>
<protein>
    <recommendedName>
        <fullName evidence="4">K Homology domain-containing protein</fullName>
    </recommendedName>
</protein>
<feature type="region of interest" description="Disordered" evidence="3">
    <location>
        <begin position="450"/>
        <end position="473"/>
    </location>
</feature>
<accession>A0AAW1K338</accession>
<dbReference type="Pfam" id="PF00013">
    <property type="entry name" value="KH_1"/>
    <property type="match status" value="4"/>
</dbReference>
<dbReference type="PROSITE" id="PS50084">
    <property type="entry name" value="KH_TYPE_1"/>
    <property type="match status" value="4"/>
</dbReference>
<keyword evidence="6" id="KW-1185">Reference proteome</keyword>
<dbReference type="Gene3D" id="3.30.1370.10">
    <property type="entry name" value="K Homology domain, type 1"/>
    <property type="match status" value="3"/>
</dbReference>
<dbReference type="SUPFAM" id="SSF54791">
    <property type="entry name" value="Eukaryotic type KH-domain (KH-domain type I)"/>
    <property type="match status" value="4"/>
</dbReference>
<feature type="compositionally biased region" description="Polar residues" evidence="3">
    <location>
        <begin position="450"/>
        <end position="462"/>
    </location>
</feature>
<name>A0AAW1K338_SAPOF</name>
<keyword evidence="1" id="KW-0677">Repeat</keyword>
<sequence>MMHKKREPKQFHPKLGQAQFRLLCDNTTAGGLIGANGTIITALQRDTTSRITVGPAANLRVVTIVADYSLTRVIDVGGVEMKVSPAQEALVRVFARLVEAEAESGGGDGGVGGGGSVKCRLVVGPGVVGAVMGKGGSRISKVIKESEAHVKVLPVEYPPPGAYHTDELILITGGILPVKKALVVISRYVQLKAIELERGTPEASSRYVDQSMKMDTHNAQVNNTANGVVAEVVFKLICPYRATGFVIGYKGKKLKSIQDETRASIHFSASDAGNHERVATISAVENRGSQYSFAQNATVRVFNELVSSEEGNTAKARLLIQPYQSDLLSGGEVSILSTIHNDTGATLKVMELDKLPVGATAVEKVLQIDGDYPNVQIALFQVTWILRERFFESSLTKDNLPILPHKLLNLPSQGDKMSAVTEKMNNCRVSNQTNGSRPLMFPHSQFSAGSSLTARSESSDNPETAKGGSNLGSDKKSFIVTNTKLELAVREDVFSAVYGENGNNLARLRQISGATVEVHDPCAGSDGKVIISGTHDQTLVAQSLLQAFLMSP</sequence>
<dbReference type="SMART" id="SM00322">
    <property type="entry name" value="KH"/>
    <property type="match status" value="4"/>
</dbReference>
<dbReference type="InterPro" id="IPR036612">
    <property type="entry name" value="KH_dom_type_1_sf"/>
</dbReference>
<evidence type="ECO:0000256" key="1">
    <source>
        <dbReference type="ARBA" id="ARBA00022737"/>
    </source>
</evidence>
<gene>
    <name evidence="5" type="ORF">RND81_06G007800</name>
</gene>
<dbReference type="GO" id="GO:0003723">
    <property type="term" value="F:RNA binding"/>
    <property type="evidence" value="ECO:0007669"/>
    <property type="project" value="UniProtKB-UniRule"/>
</dbReference>
<feature type="domain" description="K Homology" evidence="4">
    <location>
        <begin position="230"/>
        <end position="306"/>
    </location>
</feature>
<dbReference type="InterPro" id="IPR004087">
    <property type="entry name" value="KH_dom"/>
</dbReference>
<organism evidence="5 6">
    <name type="scientific">Saponaria officinalis</name>
    <name type="common">Common soapwort</name>
    <name type="synonym">Lychnis saponaria</name>
    <dbReference type="NCBI Taxonomy" id="3572"/>
    <lineage>
        <taxon>Eukaryota</taxon>
        <taxon>Viridiplantae</taxon>
        <taxon>Streptophyta</taxon>
        <taxon>Embryophyta</taxon>
        <taxon>Tracheophyta</taxon>
        <taxon>Spermatophyta</taxon>
        <taxon>Magnoliopsida</taxon>
        <taxon>eudicotyledons</taxon>
        <taxon>Gunneridae</taxon>
        <taxon>Pentapetalae</taxon>
        <taxon>Caryophyllales</taxon>
        <taxon>Caryophyllaceae</taxon>
        <taxon>Caryophylleae</taxon>
        <taxon>Saponaria</taxon>
    </lineage>
</organism>
<feature type="domain" description="K Homology" evidence="4">
    <location>
        <begin position="16"/>
        <end position="95"/>
    </location>
</feature>
<keyword evidence="2" id="KW-0694">RNA-binding</keyword>
<dbReference type="AlphaFoldDB" id="A0AAW1K338"/>
<evidence type="ECO:0000256" key="2">
    <source>
        <dbReference type="PROSITE-ProRule" id="PRU00117"/>
    </source>
</evidence>
<evidence type="ECO:0000256" key="3">
    <source>
        <dbReference type="SAM" id="MobiDB-lite"/>
    </source>
</evidence>
<feature type="domain" description="K Homology" evidence="4">
    <location>
        <begin position="481"/>
        <end position="550"/>
    </location>
</feature>
<evidence type="ECO:0000259" key="4">
    <source>
        <dbReference type="SMART" id="SM00322"/>
    </source>
</evidence>
<comment type="caution">
    <text evidence="5">The sequence shown here is derived from an EMBL/GenBank/DDBJ whole genome shotgun (WGS) entry which is preliminary data.</text>
</comment>
<dbReference type="EMBL" id="JBDFQZ010000006">
    <property type="protein sequence ID" value="KAK9713161.1"/>
    <property type="molecule type" value="Genomic_DNA"/>
</dbReference>
<evidence type="ECO:0000313" key="5">
    <source>
        <dbReference type="EMBL" id="KAK9713161.1"/>
    </source>
</evidence>
<dbReference type="PANTHER" id="PTHR10288">
    <property type="entry name" value="KH DOMAIN CONTAINING RNA BINDING PROTEIN"/>
    <property type="match status" value="1"/>
</dbReference>
<dbReference type="Gene3D" id="3.30.310.210">
    <property type="match status" value="1"/>
</dbReference>